<dbReference type="Proteomes" id="UP000623307">
    <property type="component" value="Chromosome 2"/>
</dbReference>
<dbReference type="GeneID" id="303493033"/>
<dbReference type="Pfam" id="PF00535">
    <property type="entry name" value="Glycos_transf_2"/>
    <property type="match status" value="1"/>
</dbReference>
<dbReference type="InterPro" id="IPR001173">
    <property type="entry name" value="Glyco_trans_2-like"/>
</dbReference>
<evidence type="ECO:0000313" key="2">
    <source>
        <dbReference type="EMBL" id="QRQ93525.1"/>
    </source>
</evidence>
<sequence>MQSLHSNSDRAAIPAISVVMTFHREQVLANFALLGFLRVRTAAEAAGIAVELVAVLDSADEETTRIVTSHPAIRHDDQILRVQNGDLAASRNDGIASAHALYIAILDGDDYYSKNWLTEALRTAEAAAGRVIVHPELTVSFGAVHCVAETFDMDRGNYPMASCMMVHPWISCSFGLRDIYKQHPYQPTRLRETGFGFEDWHWNLETVADGIRHVTAPKTALFYRRKASSMVTEMAQGGAIVRPSRFFDEPERWKEAAYGGSGVMR</sequence>
<evidence type="ECO:0000313" key="3">
    <source>
        <dbReference type="EMBL" id="SPC08538.1"/>
    </source>
</evidence>
<dbReference type="Proteomes" id="UP000256862">
    <property type="component" value="Chromosome CO2235"/>
</dbReference>
<evidence type="ECO:0000313" key="6">
    <source>
        <dbReference type="Proteomes" id="UP000623307"/>
    </source>
</evidence>
<reference evidence="5" key="2">
    <citation type="submission" date="2018-01" db="EMBL/GenBank/DDBJ databases">
        <authorList>
            <person name="Gaut B.S."/>
            <person name="Morton B.R."/>
            <person name="Clegg M.T."/>
            <person name="Duvall M.R."/>
        </authorList>
    </citation>
    <scope>NUCLEOTIDE SEQUENCE [LARGE SCALE GENOMIC DNA]</scope>
</reference>
<proteinExistence type="predicted"/>
<protein>
    <submittedName>
        <fullName evidence="2">Glycosyltransferase</fullName>
    </submittedName>
</protein>
<dbReference type="EMBL" id="OGUS01000093">
    <property type="protein sequence ID" value="SPC08538.1"/>
    <property type="molecule type" value="Genomic_DNA"/>
</dbReference>
<dbReference type="InterPro" id="IPR029044">
    <property type="entry name" value="Nucleotide-diphossugar_trans"/>
</dbReference>
<evidence type="ECO:0000259" key="1">
    <source>
        <dbReference type="Pfam" id="PF00535"/>
    </source>
</evidence>
<organism evidence="3 5">
    <name type="scientific">Cupriavidus oxalaticus</name>
    <dbReference type="NCBI Taxonomy" id="96344"/>
    <lineage>
        <taxon>Bacteria</taxon>
        <taxon>Pseudomonadati</taxon>
        <taxon>Pseudomonadota</taxon>
        <taxon>Betaproteobacteria</taxon>
        <taxon>Burkholderiales</taxon>
        <taxon>Burkholderiaceae</taxon>
        <taxon>Cupriavidus</taxon>
    </lineage>
</organism>
<evidence type="ECO:0000313" key="5">
    <source>
        <dbReference type="Proteomes" id="UP000256862"/>
    </source>
</evidence>
<dbReference type="SUPFAM" id="SSF53448">
    <property type="entry name" value="Nucleotide-diphospho-sugar transferases"/>
    <property type="match status" value="1"/>
</dbReference>
<keyword evidence="6" id="KW-1185">Reference proteome</keyword>
<dbReference type="RefSeq" id="WP_198065750.1">
    <property type="nucleotide sequence ID" value="NZ_CP069810.1"/>
</dbReference>
<name>A0A375G3V7_9BURK</name>
<feature type="domain" description="Glycosyltransferase 2-like" evidence="1">
    <location>
        <begin position="42"/>
        <end position="127"/>
    </location>
</feature>
<evidence type="ECO:0000313" key="4">
    <source>
        <dbReference type="EMBL" id="SPC14280.1"/>
    </source>
</evidence>
<dbReference type="Gene3D" id="3.90.550.10">
    <property type="entry name" value="Spore Coat Polysaccharide Biosynthesis Protein SpsA, Chain A"/>
    <property type="match status" value="1"/>
</dbReference>
<gene>
    <name evidence="4" type="ORF">CO2235_200136</name>
    <name evidence="3" type="ORF">CO2235_U850030</name>
    <name evidence="2" type="ORF">JTE92_26030</name>
</gene>
<dbReference type="CDD" id="cd00761">
    <property type="entry name" value="Glyco_tranf_GTA_type"/>
    <property type="match status" value="1"/>
</dbReference>
<reference evidence="2 6" key="3">
    <citation type="submission" date="2021-02" db="EMBL/GenBank/DDBJ databases">
        <title>Complete Genome Sequence of Cupriavidus oxalaticus Strain Ox1, a Soil Oxalate-Degrading Species.</title>
        <authorList>
            <person name="Palmieri F."/>
            <person name="Udriet P."/>
            <person name="Deuasquier M."/>
            <person name="Beaudoing E."/>
            <person name="Johnson S.L."/>
            <person name="Davenport K.W."/>
            <person name="Chain P.S."/>
            <person name="Bindschedler S."/>
            <person name="Junier P."/>
        </authorList>
    </citation>
    <scope>NUCLEOTIDE SEQUENCE [LARGE SCALE GENOMIC DNA]</scope>
    <source>
        <strain evidence="2 6">Ox1</strain>
    </source>
</reference>
<dbReference type="EMBL" id="CP069812">
    <property type="protein sequence ID" value="QRQ93525.1"/>
    <property type="molecule type" value="Genomic_DNA"/>
</dbReference>
<accession>A0A375G3V7</accession>
<reference evidence="3 5" key="1">
    <citation type="submission" date="2018-01" db="EMBL/GenBank/DDBJ databases">
        <authorList>
            <person name="Clerissi C."/>
        </authorList>
    </citation>
    <scope>NUCLEOTIDE SEQUENCE</scope>
    <source>
        <strain evidence="3">Cupriavidus oxalaticus LMG 2235</strain>
    </source>
</reference>
<dbReference type="AlphaFoldDB" id="A0A375G3V7"/>
<dbReference type="EMBL" id="OGUS01000121">
    <property type="protein sequence ID" value="SPC14280.1"/>
    <property type="molecule type" value="Genomic_DNA"/>
</dbReference>